<protein>
    <submittedName>
        <fullName evidence="3">HET-domain-containing protein</fullName>
    </submittedName>
</protein>
<dbReference type="EMBL" id="ML976896">
    <property type="protein sequence ID" value="KAF1963886.1"/>
    <property type="molecule type" value="Genomic_DNA"/>
</dbReference>
<dbReference type="Pfam" id="PF24883">
    <property type="entry name" value="NPHP3_N"/>
    <property type="match status" value="1"/>
</dbReference>
<name>A0A6A5ULT5_9PLEO</name>
<dbReference type="PANTHER" id="PTHR10622:SF13">
    <property type="entry name" value="NACHT DOMAIN-CONTAINING PROTEIN"/>
    <property type="match status" value="1"/>
</dbReference>
<dbReference type="InterPro" id="IPR007111">
    <property type="entry name" value="NACHT_NTPase"/>
</dbReference>
<dbReference type="SUPFAM" id="SSF52540">
    <property type="entry name" value="P-loop containing nucleoside triphosphate hydrolases"/>
    <property type="match status" value="1"/>
</dbReference>
<accession>A0A6A5ULT5</accession>
<dbReference type="InterPro" id="IPR027417">
    <property type="entry name" value="P-loop_NTPase"/>
</dbReference>
<dbReference type="OrthoDB" id="538223at2759"/>
<reference evidence="3" key="1">
    <citation type="journal article" date="2020" name="Stud. Mycol.">
        <title>101 Dothideomycetes genomes: a test case for predicting lifestyles and emergence of pathogens.</title>
        <authorList>
            <person name="Haridas S."/>
            <person name="Albert R."/>
            <person name="Binder M."/>
            <person name="Bloem J."/>
            <person name="Labutti K."/>
            <person name="Salamov A."/>
            <person name="Andreopoulos B."/>
            <person name="Baker S."/>
            <person name="Barry K."/>
            <person name="Bills G."/>
            <person name="Bluhm B."/>
            <person name="Cannon C."/>
            <person name="Castanera R."/>
            <person name="Culley D."/>
            <person name="Daum C."/>
            <person name="Ezra D."/>
            <person name="Gonzalez J."/>
            <person name="Henrissat B."/>
            <person name="Kuo A."/>
            <person name="Liang C."/>
            <person name="Lipzen A."/>
            <person name="Lutzoni F."/>
            <person name="Magnuson J."/>
            <person name="Mondo S."/>
            <person name="Nolan M."/>
            <person name="Ohm R."/>
            <person name="Pangilinan J."/>
            <person name="Park H.-J."/>
            <person name="Ramirez L."/>
            <person name="Alfaro M."/>
            <person name="Sun H."/>
            <person name="Tritt A."/>
            <person name="Yoshinaga Y."/>
            <person name="Zwiers L.-H."/>
            <person name="Turgeon B."/>
            <person name="Goodwin S."/>
            <person name="Spatafora J."/>
            <person name="Crous P."/>
            <person name="Grigoriev I."/>
        </authorList>
    </citation>
    <scope>NUCLEOTIDE SEQUENCE</scope>
    <source>
        <strain evidence="3">CBS 107.79</strain>
    </source>
</reference>
<dbReference type="Pfam" id="PF06985">
    <property type="entry name" value="HET"/>
    <property type="match status" value="1"/>
</dbReference>
<dbReference type="InterPro" id="IPR056884">
    <property type="entry name" value="NPHP3-like_N"/>
</dbReference>
<evidence type="ECO:0000313" key="3">
    <source>
        <dbReference type="EMBL" id="KAF1963886.1"/>
    </source>
</evidence>
<dbReference type="Gene3D" id="3.40.50.300">
    <property type="entry name" value="P-loop containing nucleotide triphosphate hydrolases"/>
    <property type="match status" value="1"/>
</dbReference>
<keyword evidence="1" id="KW-0677">Repeat</keyword>
<proteinExistence type="predicted"/>
<gene>
    <name evidence="3" type="ORF">BU23DRAFT_129729</name>
</gene>
<evidence type="ECO:0000313" key="4">
    <source>
        <dbReference type="Proteomes" id="UP000800036"/>
    </source>
</evidence>
<keyword evidence="4" id="KW-1185">Reference proteome</keyword>
<dbReference type="Proteomes" id="UP000800036">
    <property type="component" value="Unassembled WGS sequence"/>
</dbReference>
<dbReference type="FunFam" id="3.40.50.300:FF:001638">
    <property type="entry name" value="NACHT and WD40 domain protein"/>
    <property type="match status" value="1"/>
</dbReference>
<feature type="domain" description="NACHT" evidence="2">
    <location>
        <begin position="298"/>
        <end position="519"/>
    </location>
</feature>
<organism evidence="3 4">
    <name type="scientific">Bimuria novae-zelandiae CBS 107.79</name>
    <dbReference type="NCBI Taxonomy" id="1447943"/>
    <lineage>
        <taxon>Eukaryota</taxon>
        <taxon>Fungi</taxon>
        <taxon>Dikarya</taxon>
        <taxon>Ascomycota</taxon>
        <taxon>Pezizomycotina</taxon>
        <taxon>Dothideomycetes</taxon>
        <taxon>Pleosporomycetidae</taxon>
        <taxon>Pleosporales</taxon>
        <taxon>Massarineae</taxon>
        <taxon>Didymosphaeriaceae</taxon>
        <taxon>Bimuria</taxon>
    </lineage>
</organism>
<evidence type="ECO:0000259" key="2">
    <source>
        <dbReference type="PROSITE" id="PS50837"/>
    </source>
</evidence>
<sequence>MRLLQYSESGELSIHSFDDGAIPPYAILSHTWGVDAEEVTCADLLTGNNKAKRGYKKIRFCGQQARQDGLQYFWVDTCCIDKTDKAELSHAIRSMFRWYHNAKRCYVYLSDVSTRKREFDDMLTGIPHRWEPDFSTSRWFTRGWTLQELLAPSIVEFFSREGKKLGNKKSLKLLIQKITGISHEALNGIPLSQFSVDERLRWKEGRITKHEEDGAYSLQGILDVELAPVYGEGAAGAFKRLWGEIGKLERCIQDIRQADPRDDKKRIKETKGGLLADSYRWVLDNITFRQWQEDQDSRLLWVKGDPGKGKTMLLCGIVNELQDSMPQNALLSYFFCQATDSRINNATAVLRGLLYMLVDQRPSLAVHVRKKHNRAGRSLFDDANAWVALTEIFADVLRDGSLGTTYMIVDALDECVTDLPKLLGFVAKQSSASPRVKWIVSSRNWPAIEEELERAEHKTRLSLELNAESVAAAVKVFIQQKVDQLAQEKRYKPEIKDAVLQHLTSNANDTFLWVALVCQNLQGTPKWNVLGKLALFPPGLDSLYQRMMHHISVSDSAKICLRVLAVTAVLYRPVTIAELVALVKQLEDVDDLESVQEIIGLCGSFLTLRENTVYFVHQSAKDFLFAQASDKIFLDSAEQVHWEIFLKSLAILTRTLHRDMYGLKALGSPVKNAEPPNPDPLVESRYPCVYWIDHLCDSKTKSLADRGSNLQARGVVFEFLKKKYLYWLEGLSLYKSVGKGVVSMAKLLSLVQVWHTESVYSYSEGWTI</sequence>
<dbReference type="PANTHER" id="PTHR10622">
    <property type="entry name" value="HET DOMAIN-CONTAINING PROTEIN"/>
    <property type="match status" value="1"/>
</dbReference>
<dbReference type="AlphaFoldDB" id="A0A6A5ULT5"/>
<dbReference type="PROSITE" id="PS50837">
    <property type="entry name" value="NACHT"/>
    <property type="match status" value="1"/>
</dbReference>
<evidence type="ECO:0000256" key="1">
    <source>
        <dbReference type="ARBA" id="ARBA00022737"/>
    </source>
</evidence>
<dbReference type="InterPro" id="IPR010730">
    <property type="entry name" value="HET"/>
</dbReference>